<reference evidence="2 3" key="1">
    <citation type="journal article" date="2016" name="Nat. Commun.">
        <title>Thousands of microbial genomes shed light on interconnected biogeochemical processes in an aquifer system.</title>
        <authorList>
            <person name="Anantharaman K."/>
            <person name="Brown C.T."/>
            <person name="Hug L.A."/>
            <person name="Sharon I."/>
            <person name="Castelle C.J."/>
            <person name="Probst A.J."/>
            <person name="Thomas B.C."/>
            <person name="Singh A."/>
            <person name="Wilkins M.J."/>
            <person name="Karaoz U."/>
            <person name="Brodie E.L."/>
            <person name="Williams K.H."/>
            <person name="Hubbard S.S."/>
            <person name="Banfield J.F."/>
        </authorList>
    </citation>
    <scope>NUCLEOTIDE SEQUENCE [LARGE SCALE GENOMIC DNA]</scope>
</reference>
<feature type="transmembrane region" description="Helical" evidence="1">
    <location>
        <begin position="72"/>
        <end position="93"/>
    </location>
</feature>
<dbReference type="AlphaFoldDB" id="A0A1F5BVQ3"/>
<gene>
    <name evidence="2" type="ORF">A2988_04325</name>
</gene>
<evidence type="ECO:0000313" key="3">
    <source>
        <dbReference type="Proteomes" id="UP000176650"/>
    </source>
</evidence>
<feature type="transmembrane region" description="Helical" evidence="1">
    <location>
        <begin position="46"/>
        <end position="65"/>
    </location>
</feature>
<keyword evidence="1" id="KW-1133">Transmembrane helix</keyword>
<comment type="caution">
    <text evidence="2">The sequence shown here is derived from an EMBL/GenBank/DDBJ whole genome shotgun (WGS) entry which is preliminary data.</text>
</comment>
<evidence type="ECO:0000313" key="2">
    <source>
        <dbReference type="EMBL" id="OGD34694.1"/>
    </source>
</evidence>
<dbReference type="EMBL" id="MEYS01000001">
    <property type="protein sequence ID" value="OGD34694.1"/>
    <property type="molecule type" value="Genomic_DNA"/>
</dbReference>
<organism evidence="2 3">
    <name type="scientific">Candidatus Azambacteria bacterium RIFCSPLOWO2_01_FULL_46_25</name>
    <dbReference type="NCBI Taxonomy" id="1797298"/>
    <lineage>
        <taxon>Bacteria</taxon>
        <taxon>Candidatus Azamiibacteriota</taxon>
    </lineage>
</organism>
<dbReference type="STRING" id="1797298.A2988_04325"/>
<sequence length="95" mass="10553">MNSLLKKPSAWIPIAIPLIFFAYLVIYVTAFGIVREEDEGIGAHLFQLWLVLEPLAVGFFAVTWLSRAPKQALFILALQIVAALLPISVVFSLKL</sequence>
<feature type="transmembrane region" description="Helical" evidence="1">
    <location>
        <begin position="12"/>
        <end position="34"/>
    </location>
</feature>
<proteinExistence type="predicted"/>
<protein>
    <submittedName>
        <fullName evidence="2">Uncharacterized protein</fullName>
    </submittedName>
</protein>
<name>A0A1F5BVQ3_9BACT</name>
<accession>A0A1F5BVQ3</accession>
<dbReference type="Proteomes" id="UP000176650">
    <property type="component" value="Unassembled WGS sequence"/>
</dbReference>
<keyword evidence="1" id="KW-0812">Transmembrane</keyword>
<evidence type="ECO:0000256" key="1">
    <source>
        <dbReference type="SAM" id="Phobius"/>
    </source>
</evidence>
<keyword evidence="1" id="KW-0472">Membrane</keyword>